<accession>V8P120</accession>
<dbReference type="SMART" id="SM01041">
    <property type="entry name" value="BRO1"/>
    <property type="match status" value="1"/>
</dbReference>
<dbReference type="PANTHER" id="PTHR23032">
    <property type="entry name" value="BRO1 DOMAIN-CONTAINING PROTEIN BROX"/>
    <property type="match status" value="1"/>
</dbReference>
<evidence type="ECO:0000256" key="1">
    <source>
        <dbReference type="ARBA" id="ARBA00008901"/>
    </source>
</evidence>
<dbReference type="EMBL" id="AZIM01001148">
    <property type="protein sequence ID" value="ETE67916.1"/>
    <property type="molecule type" value="Genomic_DNA"/>
</dbReference>
<evidence type="ECO:0000313" key="5">
    <source>
        <dbReference type="EMBL" id="ETE67916.1"/>
    </source>
</evidence>
<keyword evidence="6" id="KW-1185">Reference proteome</keyword>
<organism evidence="5 6">
    <name type="scientific">Ophiophagus hannah</name>
    <name type="common">King cobra</name>
    <name type="synonym">Naja hannah</name>
    <dbReference type="NCBI Taxonomy" id="8665"/>
    <lineage>
        <taxon>Eukaryota</taxon>
        <taxon>Metazoa</taxon>
        <taxon>Chordata</taxon>
        <taxon>Craniata</taxon>
        <taxon>Vertebrata</taxon>
        <taxon>Euteleostomi</taxon>
        <taxon>Lepidosauria</taxon>
        <taxon>Squamata</taxon>
        <taxon>Bifurcata</taxon>
        <taxon>Unidentata</taxon>
        <taxon>Episquamata</taxon>
        <taxon>Toxicofera</taxon>
        <taxon>Serpentes</taxon>
        <taxon>Colubroidea</taxon>
        <taxon>Elapidae</taxon>
        <taxon>Elapinae</taxon>
        <taxon>Ophiophagus</taxon>
    </lineage>
</organism>
<reference evidence="5 6" key="1">
    <citation type="journal article" date="2013" name="Proc. Natl. Acad. Sci. U.S.A.">
        <title>The king cobra genome reveals dynamic gene evolution and adaptation in the snake venom system.</title>
        <authorList>
            <person name="Vonk F.J."/>
            <person name="Casewell N.R."/>
            <person name="Henkel C.V."/>
            <person name="Heimberg A.M."/>
            <person name="Jansen H.J."/>
            <person name="McCleary R.J."/>
            <person name="Kerkkamp H.M."/>
            <person name="Vos R.A."/>
            <person name="Guerreiro I."/>
            <person name="Calvete J.J."/>
            <person name="Wuster W."/>
            <person name="Woods A.E."/>
            <person name="Logan J.M."/>
            <person name="Harrison R.A."/>
            <person name="Castoe T.A."/>
            <person name="de Koning A.P."/>
            <person name="Pollock D.D."/>
            <person name="Yandell M."/>
            <person name="Calderon D."/>
            <person name="Renjifo C."/>
            <person name="Currier R.B."/>
            <person name="Salgado D."/>
            <person name="Pla D."/>
            <person name="Sanz L."/>
            <person name="Hyder A.S."/>
            <person name="Ribeiro J.M."/>
            <person name="Arntzen J.W."/>
            <person name="van den Thillart G.E."/>
            <person name="Boetzer M."/>
            <person name="Pirovano W."/>
            <person name="Dirks R.P."/>
            <person name="Spaink H.P."/>
            <person name="Duboule D."/>
            <person name="McGlinn E."/>
            <person name="Kini R.M."/>
            <person name="Richardson M.K."/>
        </authorList>
    </citation>
    <scope>NUCLEOTIDE SEQUENCE</scope>
    <source>
        <tissue evidence="5">Blood</tissue>
    </source>
</reference>
<dbReference type="InterPro" id="IPR038898">
    <property type="entry name" value="BROX"/>
</dbReference>
<comment type="caution">
    <text evidence="5">The sequence shown here is derived from an EMBL/GenBank/DDBJ whole genome shotgun (WGS) entry which is preliminary data.</text>
</comment>
<dbReference type="InterPro" id="IPR004328">
    <property type="entry name" value="BRO1_dom"/>
</dbReference>
<dbReference type="AlphaFoldDB" id="V8P120"/>
<comment type="similarity">
    <text evidence="1">Belongs to the BROX family.</text>
</comment>
<name>V8P120_OPHHA</name>
<sequence>MTHWFHRNPLKATAPVSFNYYGVATTPAATKICNDLRLSRARLLELFTDLSCNPDMMKNATDSYFSLLEVEVLQCFVLQKCYKLCKIRIVFLSSLSAQQDAVFELVSMGFNVALWYTKYASRLAGKEDVTEVEAKDVHRSMKIAAGIFKHLKESHIPKLITPVEKGRDLEGRLIDSYIIQCQAEAQEVTIARAIELKHNPGLIAALAYETANFYQKADQTLSSLDPAYTTKWRKYLQLKLCFYMAYAFCYHGQTLLASDKCGESIRSLQEAEKFYAKAEKLCKEYGETKGPGTTAKPSGHLFFMKLGTVVKNALEKSQRENGFIYFQKIPPEAPQLELKANYGLVEPIAFEFPAVHAQWSPESLAAFDLTKRPKEDSEGTVNDGRELRDDTLKENKSPRKIIYFANGETMEECSSEDDVEEDNQKPLLDTANLSWGNYLRSWALQIVATAFLACEFLGGKFVTFLGLNEPKYQYAVDEYYRTQNKKNESDEDGEEMPKMKEITTSNEKYHLEMKQLRYGSINCNDTQKDTVANVNELEEGGLQNLK</sequence>
<dbReference type="InterPro" id="IPR038499">
    <property type="entry name" value="BRO1_sf"/>
</dbReference>
<dbReference type="CDD" id="cd09243">
    <property type="entry name" value="BRO1_Brox_like"/>
    <property type="match status" value="1"/>
</dbReference>
<feature type="non-terminal residue" evidence="5">
    <location>
        <position position="1"/>
    </location>
</feature>
<evidence type="ECO:0000313" key="6">
    <source>
        <dbReference type="Proteomes" id="UP000018936"/>
    </source>
</evidence>
<evidence type="ECO:0000259" key="4">
    <source>
        <dbReference type="PROSITE" id="PS51180"/>
    </source>
</evidence>
<evidence type="ECO:0000256" key="3">
    <source>
        <dbReference type="ARBA" id="ARBA00030751"/>
    </source>
</evidence>
<dbReference type="Pfam" id="PF03097">
    <property type="entry name" value="BRO1"/>
    <property type="match status" value="1"/>
</dbReference>
<dbReference type="OrthoDB" id="10266451at2759"/>
<dbReference type="PROSITE" id="PS51180">
    <property type="entry name" value="BRO1"/>
    <property type="match status" value="1"/>
</dbReference>
<dbReference type="Proteomes" id="UP000018936">
    <property type="component" value="Unassembled WGS sequence"/>
</dbReference>
<feature type="domain" description="BRO1" evidence="4">
    <location>
        <begin position="92"/>
        <end position="399"/>
    </location>
</feature>
<proteinExistence type="inferred from homology"/>
<dbReference type="Gene3D" id="1.25.40.280">
    <property type="entry name" value="alix/aip1 like domains"/>
    <property type="match status" value="1"/>
</dbReference>
<dbReference type="Pfam" id="PF14774">
    <property type="entry name" value="FAM177"/>
    <property type="match status" value="1"/>
</dbReference>
<evidence type="ECO:0000256" key="2">
    <source>
        <dbReference type="ARBA" id="ARBA00017773"/>
    </source>
</evidence>
<gene>
    <name evidence="5" type="primary">BROX</name>
    <name evidence="5" type="ORF">L345_06300</name>
</gene>
<dbReference type="PANTHER" id="PTHR23032:SF13">
    <property type="entry name" value="BRO1 DOMAIN-CONTAINING PROTEIN BROX"/>
    <property type="match status" value="1"/>
</dbReference>
<protein>
    <recommendedName>
        <fullName evidence="2">BRO1 domain-containing protein BROX</fullName>
    </recommendedName>
    <alternativeName>
        <fullName evidence="3">BRO1 domain- and CAAX motif-containing protein</fullName>
    </alternativeName>
</protein>
<dbReference type="InterPro" id="IPR028260">
    <property type="entry name" value="FAM177"/>
</dbReference>